<evidence type="ECO:0000256" key="1">
    <source>
        <dbReference type="SAM" id="MobiDB-lite"/>
    </source>
</evidence>
<feature type="compositionally biased region" description="Acidic residues" evidence="1">
    <location>
        <begin position="80"/>
        <end position="110"/>
    </location>
</feature>
<name>A0A1M2W2V5_TRAPU</name>
<organism evidence="2 3">
    <name type="scientific">Trametes pubescens</name>
    <name type="common">White-rot fungus</name>
    <dbReference type="NCBI Taxonomy" id="154538"/>
    <lineage>
        <taxon>Eukaryota</taxon>
        <taxon>Fungi</taxon>
        <taxon>Dikarya</taxon>
        <taxon>Basidiomycota</taxon>
        <taxon>Agaricomycotina</taxon>
        <taxon>Agaricomycetes</taxon>
        <taxon>Polyporales</taxon>
        <taxon>Polyporaceae</taxon>
        <taxon>Trametes</taxon>
    </lineage>
</organism>
<comment type="caution">
    <text evidence="2">The sequence shown here is derived from an EMBL/GenBank/DDBJ whole genome shotgun (WGS) entry which is preliminary data.</text>
</comment>
<dbReference type="Proteomes" id="UP000184267">
    <property type="component" value="Unassembled WGS sequence"/>
</dbReference>
<sequence>MYKIYEIPECPTVRVRSLNAQLASASLIDLPAICDPKSFIEEDGTHLVRFHRSQAAWTRHVVFHEPSQWCIRRAMRDPAESDSDSEPADALEWSEYEDSGSDSESTDDSDLSMSEDAHSVNSERPGGSCGRSEVDTEEAGKDGDEEGYRDDSDESISEHEADDLLQ</sequence>
<evidence type="ECO:0000313" key="3">
    <source>
        <dbReference type="Proteomes" id="UP000184267"/>
    </source>
</evidence>
<feature type="compositionally biased region" description="Acidic residues" evidence="1">
    <location>
        <begin position="143"/>
        <end position="166"/>
    </location>
</feature>
<keyword evidence="3" id="KW-1185">Reference proteome</keyword>
<gene>
    <name evidence="2" type="ORF">TRAPUB_9247</name>
</gene>
<dbReference type="AlphaFoldDB" id="A0A1M2W2V5"/>
<dbReference type="EMBL" id="MNAD01000321">
    <property type="protein sequence ID" value="OJT14136.1"/>
    <property type="molecule type" value="Genomic_DNA"/>
</dbReference>
<protein>
    <submittedName>
        <fullName evidence="2">Uncharacterized protein</fullName>
    </submittedName>
</protein>
<feature type="compositionally biased region" description="Basic and acidic residues" evidence="1">
    <location>
        <begin position="132"/>
        <end position="142"/>
    </location>
</feature>
<feature type="region of interest" description="Disordered" evidence="1">
    <location>
        <begin position="75"/>
        <end position="166"/>
    </location>
</feature>
<proteinExistence type="predicted"/>
<accession>A0A1M2W2V5</accession>
<reference evidence="2 3" key="1">
    <citation type="submission" date="2016-10" db="EMBL/GenBank/DDBJ databases">
        <title>Genome sequence of the basidiomycete white-rot fungus Trametes pubescens.</title>
        <authorList>
            <person name="Makela M.R."/>
            <person name="Granchi Z."/>
            <person name="Peng M."/>
            <person name="De Vries R.P."/>
            <person name="Grigoriev I."/>
            <person name="Riley R."/>
            <person name="Hilden K."/>
        </authorList>
    </citation>
    <scope>NUCLEOTIDE SEQUENCE [LARGE SCALE GENOMIC DNA]</scope>
    <source>
        <strain evidence="2 3">FBCC735</strain>
    </source>
</reference>
<evidence type="ECO:0000313" key="2">
    <source>
        <dbReference type="EMBL" id="OJT14136.1"/>
    </source>
</evidence>